<keyword evidence="3" id="KW-0328">Glycosyltransferase</keyword>
<keyword evidence="2" id="KW-1003">Cell membrane</keyword>
<sequence length="771" mass="89064">MHRRLWLLLLSGLLLRLFLSSFGTLELDFNTYLAWSNRLIATGFKSFYQIWSDYLPGYLYILWFLGKLKLLLPLLPTLTLYKLPAILADVASAYLIFKLVPRAYSLVPLVAAAAYLFNPAILANSTLWGQTDSFIALAALLWLYGLKNNRLILSNLSLGLGAAIKPTVLLLAPLRATRYLPLAILAFILTFIPFSPSFSQLPQFILSRLFTTANQYPYTSVHAFNLWQLLHGSWQPDAKFQILGWLLFGIISFLFLIRAKFQLTPRLLAGVFLAAFMLLTRMHERHLLPALPFLLLTSPALYVWYSFSYLLNLRFSYLAVTTTYQSQFLSFSATQIISLINLLGLGWLLSGLKFPRLPRLLHPRGGRMDSSGVNILLVAILIFSLFTRLYRLHIPTKFYFDEVYHAFTAIEMLKGNPQAWEWWNPNPPDVAYEWTHPPLAKEFMVAGMWLFGPNSFGWRLPTALLGVANIFLVYLLAKRLFPSASFLVPILSAALFSLDGLNLVQSRIGMNDTYLIFFLLTTLLLFLRRNYFISGLTFGLALASKWSAIYLLPVLALAYFLQEKFNLKKIFLLSIFYLLFSTAIYLTTYVPFFASGHNFKQFWQLHQQIYWYHTRLEATHPYQSPAWSWPLNLRPVWYYVDYQDTTVANIYALGNPLIFWSGLLAVIFAILEIRSIRSIRNSPIVILLVSYFSLFLPWVFSPRIMFIYHYLPATPFMIILLAWTLTQLNRRITIAYCLLAIALFFFFFPLWTAIPIPQTWVSLFFWLPSWK</sequence>
<protein>
    <submittedName>
        <fullName evidence="11">Uncharacterized protein</fullName>
    </submittedName>
</protein>
<dbReference type="InterPro" id="IPR038731">
    <property type="entry name" value="RgtA/B/C-like"/>
</dbReference>
<comment type="caution">
    <text evidence="11">The sequence shown here is derived from an EMBL/GenBank/DDBJ whole genome shotgun (WGS) entry which is preliminary data.</text>
</comment>
<comment type="subcellular location">
    <subcellularLocation>
        <location evidence="1">Cell membrane</location>
        <topology evidence="1">Multi-pass membrane protein</topology>
    </subcellularLocation>
</comment>
<gene>
    <name evidence="11" type="ORF">A2784_01400</name>
</gene>
<dbReference type="Pfam" id="PF16192">
    <property type="entry name" value="PMT_4TMC"/>
    <property type="match status" value="1"/>
</dbReference>
<feature type="transmembrane region" description="Helical" evidence="8">
    <location>
        <begin position="538"/>
        <end position="561"/>
    </location>
</feature>
<dbReference type="GO" id="GO:0005886">
    <property type="term" value="C:plasma membrane"/>
    <property type="evidence" value="ECO:0007669"/>
    <property type="project" value="UniProtKB-SubCell"/>
</dbReference>
<feature type="domain" description="Protein O-mannosyl-transferase C-terminal four TM" evidence="10">
    <location>
        <begin position="599"/>
        <end position="770"/>
    </location>
</feature>
<organism evidence="11 12">
    <name type="scientific">Candidatus Chisholmbacteria bacterium RIFCSPHIGHO2_01_FULL_48_12</name>
    <dbReference type="NCBI Taxonomy" id="1797589"/>
    <lineage>
        <taxon>Bacteria</taxon>
        <taxon>Candidatus Chisholmiibacteriota</taxon>
    </lineage>
</organism>
<feature type="domain" description="Glycosyltransferase RgtA/B/C/D-like" evidence="9">
    <location>
        <begin position="436"/>
        <end position="581"/>
    </location>
</feature>
<dbReference type="InterPro" id="IPR032421">
    <property type="entry name" value="PMT_4TMC"/>
</dbReference>
<feature type="transmembrane region" description="Helical" evidence="8">
    <location>
        <begin position="456"/>
        <end position="477"/>
    </location>
</feature>
<evidence type="ECO:0000256" key="8">
    <source>
        <dbReference type="SAM" id="Phobius"/>
    </source>
</evidence>
<evidence type="ECO:0000313" key="12">
    <source>
        <dbReference type="Proteomes" id="UP000177324"/>
    </source>
</evidence>
<feature type="transmembrane region" description="Helical" evidence="8">
    <location>
        <begin position="238"/>
        <end position="256"/>
    </location>
</feature>
<feature type="transmembrane region" description="Helical" evidence="8">
    <location>
        <begin position="328"/>
        <end position="350"/>
    </location>
</feature>
<proteinExistence type="predicted"/>
<dbReference type="PANTHER" id="PTHR33908:SF11">
    <property type="entry name" value="MEMBRANE PROTEIN"/>
    <property type="match status" value="1"/>
</dbReference>
<feature type="transmembrane region" description="Helical" evidence="8">
    <location>
        <begin position="370"/>
        <end position="390"/>
    </location>
</feature>
<reference evidence="11 12" key="1">
    <citation type="journal article" date="2016" name="Nat. Commun.">
        <title>Thousands of microbial genomes shed light on interconnected biogeochemical processes in an aquifer system.</title>
        <authorList>
            <person name="Anantharaman K."/>
            <person name="Brown C.T."/>
            <person name="Hug L.A."/>
            <person name="Sharon I."/>
            <person name="Castelle C.J."/>
            <person name="Probst A.J."/>
            <person name="Thomas B.C."/>
            <person name="Singh A."/>
            <person name="Wilkins M.J."/>
            <person name="Karaoz U."/>
            <person name="Brodie E.L."/>
            <person name="Williams K.H."/>
            <person name="Hubbard S.S."/>
            <person name="Banfield J.F."/>
        </authorList>
    </citation>
    <scope>NUCLEOTIDE SEQUENCE [LARGE SCALE GENOMIC DNA]</scope>
</reference>
<evidence type="ECO:0000256" key="2">
    <source>
        <dbReference type="ARBA" id="ARBA00022475"/>
    </source>
</evidence>
<dbReference type="Proteomes" id="UP000177324">
    <property type="component" value="Unassembled WGS sequence"/>
</dbReference>
<feature type="transmembrane region" description="Helical" evidence="8">
    <location>
        <begin position="127"/>
        <end position="145"/>
    </location>
</feature>
<dbReference type="STRING" id="1797589.A2784_01400"/>
<evidence type="ECO:0000256" key="5">
    <source>
        <dbReference type="ARBA" id="ARBA00022692"/>
    </source>
</evidence>
<feature type="transmembrane region" description="Helical" evidence="8">
    <location>
        <begin position="706"/>
        <end position="726"/>
    </location>
</feature>
<keyword evidence="7 8" id="KW-0472">Membrane</keyword>
<name>A0A1G1VQ64_9BACT</name>
<feature type="transmembrane region" description="Helical" evidence="8">
    <location>
        <begin position="683"/>
        <end position="700"/>
    </location>
</feature>
<dbReference type="Pfam" id="PF13231">
    <property type="entry name" value="PMT_2"/>
    <property type="match status" value="1"/>
</dbReference>
<feature type="transmembrane region" description="Helical" evidence="8">
    <location>
        <begin position="263"/>
        <end position="280"/>
    </location>
</feature>
<evidence type="ECO:0000313" key="11">
    <source>
        <dbReference type="EMBL" id="OGY17541.1"/>
    </source>
</evidence>
<dbReference type="InterPro" id="IPR050297">
    <property type="entry name" value="LipidA_mod_glycosyltrf_83"/>
</dbReference>
<accession>A0A1G1VQ64</accession>
<dbReference type="EMBL" id="MHCH01000021">
    <property type="protein sequence ID" value="OGY17541.1"/>
    <property type="molecule type" value="Genomic_DNA"/>
</dbReference>
<feature type="transmembrane region" description="Helical" evidence="8">
    <location>
        <begin position="151"/>
        <end position="172"/>
    </location>
</feature>
<feature type="transmembrane region" description="Helical" evidence="8">
    <location>
        <begin position="513"/>
        <end position="532"/>
    </location>
</feature>
<evidence type="ECO:0000256" key="1">
    <source>
        <dbReference type="ARBA" id="ARBA00004651"/>
    </source>
</evidence>
<feature type="transmembrane region" description="Helical" evidence="8">
    <location>
        <begin position="286"/>
        <end position="307"/>
    </location>
</feature>
<keyword evidence="5 8" id="KW-0812">Transmembrane</keyword>
<dbReference type="GO" id="GO:0009103">
    <property type="term" value="P:lipopolysaccharide biosynthetic process"/>
    <property type="evidence" value="ECO:0007669"/>
    <property type="project" value="UniProtKB-ARBA"/>
</dbReference>
<evidence type="ECO:0000259" key="9">
    <source>
        <dbReference type="Pfam" id="PF13231"/>
    </source>
</evidence>
<feature type="transmembrane region" description="Helical" evidence="8">
    <location>
        <begin position="733"/>
        <end position="754"/>
    </location>
</feature>
<evidence type="ECO:0000256" key="7">
    <source>
        <dbReference type="ARBA" id="ARBA00023136"/>
    </source>
</evidence>
<dbReference type="AlphaFoldDB" id="A0A1G1VQ64"/>
<keyword evidence="6 8" id="KW-1133">Transmembrane helix</keyword>
<feature type="transmembrane region" description="Helical" evidence="8">
    <location>
        <begin position="179"/>
        <end position="198"/>
    </location>
</feature>
<evidence type="ECO:0000259" key="10">
    <source>
        <dbReference type="Pfam" id="PF16192"/>
    </source>
</evidence>
<feature type="transmembrane region" description="Helical" evidence="8">
    <location>
        <begin position="103"/>
        <end position="122"/>
    </location>
</feature>
<feature type="transmembrane region" description="Helical" evidence="8">
    <location>
        <begin position="570"/>
        <end position="594"/>
    </location>
</feature>
<dbReference type="UniPathway" id="UPA00378"/>
<keyword evidence="4" id="KW-0808">Transferase</keyword>
<dbReference type="PANTHER" id="PTHR33908">
    <property type="entry name" value="MANNOSYLTRANSFERASE YKCB-RELATED"/>
    <property type="match status" value="1"/>
</dbReference>
<evidence type="ECO:0000256" key="3">
    <source>
        <dbReference type="ARBA" id="ARBA00022676"/>
    </source>
</evidence>
<dbReference type="GO" id="GO:0016763">
    <property type="term" value="F:pentosyltransferase activity"/>
    <property type="evidence" value="ECO:0007669"/>
    <property type="project" value="TreeGrafter"/>
</dbReference>
<evidence type="ECO:0000256" key="6">
    <source>
        <dbReference type="ARBA" id="ARBA00022989"/>
    </source>
</evidence>
<feature type="transmembrane region" description="Helical" evidence="8">
    <location>
        <begin position="650"/>
        <end position="671"/>
    </location>
</feature>
<evidence type="ECO:0000256" key="4">
    <source>
        <dbReference type="ARBA" id="ARBA00022679"/>
    </source>
</evidence>